<keyword evidence="3" id="KW-1185">Reference proteome</keyword>
<evidence type="ECO:0000256" key="1">
    <source>
        <dbReference type="SAM" id="SignalP"/>
    </source>
</evidence>
<evidence type="ECO:0008006" key="4">
    <source>
        <dbReference type="Google" id="ProtNLM"/>
    </source>
</evidence>
<evidence type="ECO:0000313" key="2">
    <source>
        <dbReference type="EMBL" id="RPE85683.1"/>
    </source>
</evidence>
<evidence type="ECO:0000313" key="3">
    <source>
        <dbReference type="Proteomes" id="UP000281691"/>
    </source>
</evidence>
<name>A0A3N4VWA0_9PAST</name>
<comment type="caution">
    <text evidence="2">The sequence shown here is derived from an EMBL/GenBank/DDBJ whole genome shotgun (WGS) entry which is preliminary data.</text>
</comment>
<dbReference type="InterPro" id="IPR020493">
    <property type="entry name" value="Uncharacterised_HI0310"/>
</dbReference>
<feature type="chain" id="PRO_5018051782" description="ABC transporter ATPase" evidence="1">
    <location>
        <begin position="25"/>
        <end position="112"/>
    </location>
</feature>
<organism evidence="2 3">
    <name type="scientific">Vespertiliibacter pulmonis</name>
    <dbReference type="NCBI Taxonomy" id="1443036"/>
    <lineage>
        <taxon>Bacteria</taxon>
        <taxon>Pseudomonadati</taxon>
        <taxon>Pseudomonadota</taxon>
        <taxon>Gammaproteobacteria</taxon>
        <taxon>Pasteurellales</taxon>
        <taxon>Pasteurellaceae</taxon>
        <taxon>Vespertiliibacter</taxon>
    </lineage>
</organism>
<proteinExistence type="predicted"/>
<accession>A0A3N4VWA0</accession>
<protein>
    <recommendedName>
        <fullName evidence="4">ABC transporter ATPase</fullName>
    </recommendedName>
</protein>
<gene>
    <name evidence="2" type="ORF">EDC46_0061</name>
</gene>
<dbReference type="RefSeq" id="WP_170152414.1">
    <property type="nucleotide sequence ID" value="NZ_CP016615.1"/>
</dbReference>
<dbReference type="EMBL" id="RKQP01000001">
    <property type="protein sequence ID" value="RPE85683.1"/>
    <property type="molecule type" value="Genomic_DNA"/>
</dbReference>
<keyword evidence="1" id="KW-0732">Signal</keyword>
<reference evidence="2 3" key="1">
    <citation type="submission" date="2018-11" db="EMBL/GenBank/DDBJ databases">
        <title>Genomic Encyclopedia of Type Strains, Phase IV (KMG-IV): sequencing the most valuable type-strain genomes for metagenomic binning, comparative biology and taxonomic classification.</title>
        <authorList>
            <person name="Goeker M."/>
        </authorList>
    </citation>
    <scope>NUCLEOTIDE SEQUENCE [LARGE SCALE GENOMIC DNA]</scope>
    <source>
        <strain evidence="2 3">DSM 27238</strain>
    </source>
</reference>
<dbReference type="Pfam" id="PF17274">
    <property type="entry name" value="DUF5339"/>
    <property type="match status" value="1"/>
</dbReference>
<feature type="signal peptide" evidence="1">
    <location>
        <begin position="1"/>
        <end position="24"/>
    </location>
</feature>
<dbReference type="AlphaFoldDB" id="A0A3N4VWA0"/>
<sequence length="112" mass="12510">MKNRYFPAILLMSGLLPLAMNSTASELRTSSLAAVKTQSTAHNIAQQCQLLFKEGDKLILEAAKQPGTHIQVKRMKDKLTSSKQQILKMDMVMQQKSCNKGLTALNTLKQKY</sequence>
<dbReference type="Proteomes" id="UP000281691">
    <property type="component" value="Unassembled WGS sequence"/>
</dbReference>